<dbReference type="EMBL" id="AFQF01003373">
    <property type="protein sequence ID" value="EGU75970.1"/>
    <property type="molecule type" value="Genomic_DNA"/>
</dbReference>
<evidence type="ECO:0000313" key="2">
    <source>
        <dbReference type="EMBL" id="EGU75970.1"/>
    </source>
</evidence>
<dbReference type="AlphaFoldDB" id="F9G4D1"/>
<gene>
    <name evidence="2" type="ORF">FOXB_13513</name>
</gene>
<reference evidence="2" key="1">
    <citation type="journal article" date="2012" name="Mol. Plant Microbe Interact.">
        <title>A highly conserved effector in Fusarium oxysporum is required for full virulence on Arabidopsis.</title>
        <authorList>
            <person name="Thatcher L.F."/>
            <person name="Gardiner D.M."/>
            <person name="Kazan K."/>
            <person name="Manners J."/>
        </authorList>
    </citation>
    <scope>NUCLEOTIDE SEQUENCE [LARGE SCALE GENOMIC DNA]</scope>
    <source>
        <strain evidence="2">Fo5176</strain>
    </source>
</reference>
<proteinExistence type="predicted"/>
<feature type="domain" description="DUF7587" evidence="1">
    <location>
        <begin position="39"/>
        <end position="117"/>
    </location>
</feature>
<comment type="caution">
    <text evidence="2">The sequence shown here is derived from an EMBL/GenBank/DDBJ whole genome shotgun (WGS) entry which is preliminary data.</text>
</comment>
<dbReference type="OrthoDB" id="4152607at2759"/>
<dbReference type="InterPro" id="IPR056009">
    <property type="entry name" value="DUF7587"/>
</dbReference>
<name>F9G4D1_FUSOF</name>
<dbReference type="Pfam" id="PF24494">
    <property type="entry name" value="DUF7587"/>
    <property type="match status" value="1"/>
</dbReference>
<evidence type="ECO:0000259" key="1">
    <source>
        <dbReference type="Pfam" id="PF24494"/>
    </source>
</evidence>
<accession>F9G4D1</accession>
<protein>
    <recommendedName>
        <fullName evidence="1">DUF7587 domain-containing protein</fullName>
    </recommendedName>
</protein>
<organism evidence="2">
    <name type="scientific">Fusarium oxysporum (strain Fo5176)</name>
    <name type="common">Fusarium vascular wilt</name>
    <dbReference type="NCBI Taxonomy" id="660025"/>
    <lineage>
        <taxon>Eukaryota</taxon>
        <taxon>Fungi</taxon>
        <taxon>Dikarya</taxon>
        <taxon>Ascomycota</taxon>
        <taxon>Pezizomycotina</taxon>
        <taxon>Sordariomycetes</taxon>
        <taxon>Hypocreomycetidae</taxon>
        <taxon>Hypocreales</taxon>
        <taxon>Nectriaceae</taxon>
        <taxon>Fusarium</taxon>
        <taxon>Fusarium oxysporum species complex</taxon>
    </lineage>
</organism>
<sequence length="216" mass="25177">MALDILQNRLQNLTVVDPECLPFRPAGDVEGRHETFYDVPRYLFRVFTPKSQGETDWSWTKSRDARYTNADSSVDIFARANRQRTAEMLNRHLRWWTGPDDDLVSWTSSLSFALVSIFYLQASTGFDTSSFPEAVLLRDMDLIRAYRSFDSSLWNLEGLRCKKRNGFSGYYYFGEYLSQGALKIEGKCQIVLARDIILRGLYDIRPEFAKFENWVM</sequence>